<name>A0A173XQD5_9CLOT</name>
<sequence length="109" mass="13656">MKKIFINGIFIVLLIELYLAKGNESMIQIKVPDSYGAPKTYYQKYFNHDYNTNDYSKKNDLINKDNNEYENKIDFYFDDYDYYNNYYDYDYYDEKYDYYQHHYYDDEGY</sequence>
<dbReference type="Proteomes" id="UP000095558">
    <property type="component" value="Unassembled WGS sequence"/>
</dbReference>
<evidence type="ECO:0000313" key="2">
    <source>
        <dbReference type="Proteomes" id="UP000095558"/>
    </source>
</evidence>
<protein>
    <submittedName>
        <fullName evidence="1">Uncharacterized protein</fullName>
    </submittedName>
</protein>
<dbReference type="AlphaFoldDB" id="A0A173XQD5"/>
<dbReference type="RefSeq" id="WP_042399941.1">
    <property type="nucleotide sequence ID" value="NZ_CYYT01000022.1"/>
</dbReference>
<dbReference type="GeneID" id="83012508"/>
<proteinExistence type="predicted"/>
<reference evidence="1 2" key="1">
    <citation type="submission" date="2015-09" db="EMBL/GenBank/DDBJ databases">
        <authorList>
            <consortium name="Pathogen Informatics"/>
        </authorList>
    </citation>
    <scope>NUCLEOTIDE SEQUENCE [LARGE SCALE GENOMIC DNA]</scope>
    <source>
        <strain evidence="1 2">2789STDY5834855</strain>
    </source>
</reference>
<evidence type="ECO:0000313" key="1">
    <source>
        <dbReference type="EMBL" id="CUN54122.1"/>
    </source>
</evidence>
<organism evidence="1 2">
    <name type="scientific">Clostridium disporicum</name>
    <dbReference type="NCBI Taxonomy" id="84024"/>
    <lineage>
        <taxon>Bacteria</taxon>
        <taxon>Bacillati</taxon>
        <taxon>Bacillota</taxon>
        <taxon>Clostridia</taxon>
        <taxon>Eubacteriales</taxon>
        <taxon>Clostridiaceae</taxon>
        <taxon>Clostridium</taxon>
    </lineage>
</organism>
<dbReference type="EMBL" id="CYZV01000001">
    <property type="protein sequence ID" value="CUN54122.1"/>
    <property type="molecule type" value="Genomic_DNA"/>
</dbReference>
<gene>
    <name evidence="1" type="ORF">ERS852470_00170</name>
</gene>
<accession>A0A173XQD5</accession>